<evidence type="ECO:0000313" key="8">
    <source>
        <dbReference type="EMBL" id="OHA50015.1"/>
    </source>
</evidence>
<keyword evidence="2" id="KW-0732">Signal</keyword>
<proteinExistence type="inferred from homology"/>
<keyword evidence="6" id="KW-0812">Transmembrane</keyword>
<accession>A0A1G2PNU3</accession>
<reference evidence="8 9" key="1">
    <citation type="journal article" date="2016" name="Nat. Commun.">
        <title>Thousands of microbial genomes shed light on interconnected biogeochemical processes in an aquifer system.</title>
        <authorList>
            <person name="Anantharaman K."/>
            <person name="Brown C.T."/>
            <person name="Hug L.A."/>
            <person name="Sharon I."/>
            <person name="Castelle C.J."/>
            <person name="Probst A.J."/>
            <person name="Thomas B.C."/>
            <person name="Singh A."/>
            <person name="Wilkins M.J."/>
            <person name="Karaoz U."/>
            <person name="Brodie E.L."/>
            <person name="Williams K.H."/>
            <person name="Hubbard S.S."/>
            <person name="Banfield J.F."/>
        </authorList>
    </citation>
    <scope>NUCLEOTIDE SEQUENCE [LARGE SCALE GENOMIC DNA]</scope>
    <source>
        <strain evidence="9">RIFCSPHIGHO2_01_FULL_58_15</strain>
    </source>
</reference>
<feature type="transmembrane region" description="Helical" evidence="6">
    <location>
        <begin position="31"/>
        <end position="52"/>
    </location>
</feature>
<keyword evidence="3" id="KW-0560">Oxidoreductase</keyword>
<dbReference type="PANTHER" id="PTHR13887">
    <property type="entry name" value="GLUTATHIONE S-TRANSFERASE KAPPA"/>
    <property type="match status" value="1"/>
</dbReference>
<evidence type="ECO:0000313" key="9">
    <source>
        <dbReference type="Proteomes" id="UP000178690"/>
    </source>
</evidence>
<evidence type="ECO:0000256" key="6">
    <source>
        <dbReference type="SAM" id="Phobius"/>
    </source>
</evidence>
<protein>
    <recommendedName>
        <fullName evidence="7">Thioredoxin domain-containing protein</fullName>
    </recommendedName>
</protein>
<keyword evidence="6" id="KW-1133">Transmembrane helix</keyword>
<evidence type="ECO:0000256" key="3">
    <source>
        <dbReference type="ARBA" id="ARBA00023002"/>
    </source>
</evidence>
<keyword evidence="5" id="KW-0676">Redox-active center</keyword>
<comment type="similarity">
    <text evidence="1">Belongs to the thioredoxin family. DsbA subfamily.</text>
</comment>
<sequence length="253" mass="26905">MNDQNIHEAHESDVTIQEAQTVKVGVGGSNLGTPAAIIAGAAIIAAALYFGLQGSSGLPTGSGTPVAPGAPSAPTEPVDVSAGDLVLGDASAPVLIVEWADFQCPFCGRLHETVFLPVREQYIASGQVRWAYRDFAFLGQESVDAAMAARCANEQGKFWTYHDNLFENQAGENQNAFSRDNLKRFARELGLDTAQFNTCLDSDKYEDAVMADTNAGRDVGVSGTPTTFVNGRMLSGAQPLANFTKVIDEELNK</sequence>
<evidence type="ECO:0000259" key="7">
    <source>
        <dbReference type="PROSITE" id="PS51352"/>
    </source>
</evidence>
<dbReference type="EMBL" id="MHST01000002">
    <property type="protein sequence ID" value="OHA50015.1"/>
    <property type="molecule type" value="Genomic_DNA"/>
</dbReference>
<evidence type="ECO:0000256" key="4">
    <source>
        <dbReference type="ARBA" id="ARBA00023157"/>
    </source>
</evidence>
<evidence type="ECO:0000256" key="2">
    <source>
        <dbReference type="ARBA" id="ARBA00022729"/>
    </source>
</evidence>
<evidence type="ECO:0000256" key="5">
    <source>
        <dbReference type="ARBA" id="ARBA00023284"/>
    </source>
</evidence>
<dbReference type="Pfam" id="PF13462">
    <property type="entry name" value="Thioredoxin_4"/>
    <property type="match status" value="1"/>
</dbReference>
<dbReference type="SUPFAM" id="SSF52833">
    <property type="entry name" value="Thioredoxin-like"/>
    <property type="match status" value="1"/>
</dbReference>
<comment type="caution">
    <text evidence="8">The sequence shown here is derived from an EMBL/GenBank/DDBJ whole genome shotgun (WGS) entry which is preliminary data.</text>
</comment>
<organism evidence="8 9">
    <name type="scientific">Terrybacteria sp. (strain RIFCSPHIGHO2_01_FULL_58_15)</name>
    <dbReference type="NCBI Taxonomy" id="1802363"/>
    <lineage>
        <taxon>Bacteria</taxon>
        <taxon>Candidatus Terryibacteriota</taxon>
    </lineage>
</organism>
<dbReference type="InterPro" id="IPR013766">
    <property type="entry name" value="Thioredoxin_domain"/>
</dbReference>
<dbReference type="GO" id="GO:0016491">
    <property type="term" value="F:oxidoreductase activity"/>
    <property type="evidence" value="ECO:0007669"/>
    <property type="project" value="UniProtKB-KW"/>
</dbReference>
<dbReference type="PROSITE" id="PS51352">
    <property type="entry name" value="THIOREDOXIN_2"/>
    <property type="match status" value="1"/>
</dbReference>
<evidence type="ECO:0000256" key="1">
    <source>
        <dbReference type="ARBA" id="ARBA00005791"/>
    </source>
</evidence>
<dbReference type="InterPro" id="IPR036249">
    <property type="entry name" value="Thioredoxin-like_sf"/>
</dbReference>
<gene>
    <name evidence="8" type="ORF">A2682_02000</name>
</gene>
<dbReference type="STRING" id="1802363.A2682_02000"/>
<keyword evidence="4" id="KW-1015">Disulfide bond</keyword>
<dbReference type="Gene3D" id="3.40.30.10">
    <property type="entry name" value="Glutaredoxin"/>
    <property type="match status" value="1"/>
</dbReference>
<keyword evidence="6" id="KW-0472">Membrane</keyword>
<dbReference type="AlphaFoldDB" id="A0A1G2PNU3"/>
<dbReference type="Proteomes" id="UP000178690">
    <property type="component" value="Unassembled WGS sequence"/>
</dbReference>
<feature type="domain" description="Thioredoxin" evidence="7">
    <location>
        <begin position="66"/>
        <end position="252"/>
    </location>
</feature>
<dbReference type="InterPro" id="IPR012336">
    <property type="entry name" value="Thioredoxin-like_fold"/>
</dbReference>
<dbReference type="PANTHER" id="PTHR13887:SF14">
    <property type="entry name" value="DISULFIDE BOND FORMATION PROTEIN D"/>
    <property type="match status" value="1"/>
</dbReference>
<name>A0A1G2PNU3_TERXR</name>